<evidence type="ECO:0000313" key="2">
    <source>
        <dbReference type="Proteomes" id="UP000070133"/>
    </source>
</evidence>
<protein>
    <submittedName>
        <fullName evidence="1">Uncharacterized protein</fullName>
    </submittedName>
</protein>
<name>A0A139HY88_9PEZI</name>
<sequence length="173" mass="19542">MTFRAPFQELFFSAGTSSWTYFKTEADETVIEHCNLLIDTMKESLQPKLEPGTHPSLSKSYLADIHRSLRVSEKHYTDDPISEDQLNTLSKMDLNGRDIKSIATNARLLAARDEKPLTFEHVQAVLDVKKGGLLACGRSCFLDRADECMVAIWDLYCQLQGLNSNSRRIAATR</sequence>
<proteinExistence type="predicted"/>
<dbReference type="EMBL" id="LFZN01000002">
    <property type="protein sequence ID" value="KXT07434.1"/>
    <property type="molecule type" value="Genomic_DNA"/>
</dbReference>
<dbReference type="Proteomes" id="UP000070133">
    <property type="component" value="Unassembled WGS sequence"/>
</dbReference>
<organism evidence="1 2">
    <name type="scientific">Pseudocercospora eumusae</name>
    <dbReference type="NCBI Taxonomy" id="321146"/>
    <lineage>
        <taxon>Eukaryota</taxon>
        <taxon>Fungi</taxon>
        <taxon>Dikarya</taxon>
        <taxon>Ascomycota</taxon>
        <taxon>Pezizomycotina</taxon>
        <taxon>Dothideomycetes</taxon>
        <taxon>Dothideomycetidae</taxon>
        <taxon>Mycosphaerellales</taxon>
        <taxon>Mycosphaerellaceae</taxon>
        <taxon>Pseudocercospora</taxon>
    </lineage>
</organism>
<gene>
    <name evidence="1" type="ORF">AC578_543</name>
</gene>
<keyword evidence="2" id="KW-1185">Reference proteome</keyword>
<accession>A0A139HY88</accession>
<comment type="caution">
    <text evidence="1">The sequence shown here is derived from an EMBL/GenBank/DDBJ whole genome shotgun (WGS) entry which is preliminary data.</text>
</comment>
<dbReference type="AlphaFoldDB" id="A0A139HY88"/>
<reference evidence="1 2" key="1">
    <citation type="submission" date="2015-07" db="EMBL/GenBank/DDBJ databases">
        <title>Comparative genomics of the Sigatoka disease complex on banana suggests a link between parallel evolutionary changes in Pseudocercospora fijiensis and Pseudocercospora eumusae and increased virulence on the banana host.</title>
        <authorList>
            <person name="Chang T.-C."/>
            <person name="Salvucci A."/>
            <person name="Crous P.W."/>
            <person name="Stergiopoulos I."/>
        </authorList>
    </citation>
    <scope>NUCLEOTIDE SEQUENCE [LARGE SCALE GENOMIC DNA]</scope>
    <source>
        <strain evidence="1 2">CBS 114824</strain>
    </source>
</reference>
<evidence type="ECO:0000313" key="1">
    <source>
        <dbReference type="EMBL" id="KXT07434.1"/>
    </source>
</evidence>